<dbReference type="SUPFAM" id="SSF88723">
    <property type="entry name" value="PIN domain-like"/>
    <property type="match status" value="1"/>
</dbReference>
<dbReference type="CDD" id="cd09870">
    <property type="entry name" value="PIN_YEN1"/>
    <property type="match status" value="1"/>
</dbReference>
<dbReference type="Gene3D" id="3.40.50.1010">
    <property type="entry name" value="5'-nuclease"/>
    <property type="match status" value="1"/>
</dbReference>
<dbReference type="OrthoDB" id="2148513at2759"/>
<dbReference type="STRING" id="39966.A0A369J8R3"/>
<dbReference type="InParanoid" id="A0A369J8R3"/>
<comment type="caution">
    <text evidence="2">The sequence shown here is derived from an EMBL/GenBank/DDBJ whole genome shotgun (WGS) entry which is preliminary data.</text>
</comment>
<dbReference type="SUPFAM" id="SSF47807">
    <property type="entry name" value="5' to 3' exonuclease, C-terminal subdomain"/>
    <property type="match status" value="1"/>
</dbReference>
<dbReference type="InterPro" id="IPR036279">
    <property type="entry name" value="5-3_exonuclease_C_sf"/>
</dbReference>
<organism evidence="2 3">
    <name type="scientific">Hypsizygus marmoreus</name>
    <name type="common">White beech mushroom</name>
    <name type="synonym">Agaricus marmoreus</name>
    <dbReference type="NCBI Taxonomy" id="39966"/>
    <lineage>
        <taxon>Eukaryota</taxon>
        <taxon>Fungi</taxon>
        <taxon>Dikarya</taxon>
        <taxon>Basidiomycota</taxon>
        <taxon>Agaricomycotina</taxon>
        <taxon>Agaricomycetes</taxon>
        <taxon>Agaricomycetidae</taxon>
        <taxon>Agaricales</taxon>
        <taxon>Tricholomatineae</taxon>
        <taxon>Lyophyllaceae</taxon>
        <taxon>Hypsizygus</taxon>
    </lineage>
</organism>
<reference evidence="2" key="1">
    <citation type="submission" date="2018-04" db="EMBL/GenBank/DDBJ databases">
        <title>Whole genome sequencing of Hypsizygus marmoreus.</title>
        <authorList>
            <person name="Choi I.-G."/>
            <person name="Min B."/>
            <person name="Kim J.-G."/>
            <person name="Kim S."/>
            <person name="Oh Y.-L."/>
            <person name="Kong W.-S."/>
            <person name="Park H."/>
            <person name="Jeong J."/>
            <person name="Song E.-S."/>
        </authorList>
    </citation>
    <scope>NUCLEOTIDE SEQUENCE [LARGE SCALE GENOMIC DNA]</scope>
    <source>
        <strain evidence="2">51987-8</strain>
    </source>
</reference>
<evidence type="ECO:0000313" key="2">
    <source>
        <dbReference type="EMBL" id="RDB17732.1"/>
    </source>
</evidence>
<sequence length="445" mass="48878">MSVVLVFVLDGPGRPPLKRGKKVNPVPMWITPYLEELVNGFGFFIHQAPGEADAELAKLNSAGMIDAIITDDSDVLVFGGQSVICRSPIAKSDDYDSVILYTVDNVEHSDGVKLTRGGLLLLALLVGGDYDPGIDGCGAVVAQALAECGFGDELLDAVLTSKGPDDLQRFLEKWRHELRHELLSNSHHHLKHRKPSLACKITNDFPDLAVLKQYVDPLTSWSSQSGCHIPDGVAWRSREPMIPRIAAFCVQRFGWGKDAEIVKRLHAKLWEGVAFRMICSPLVRYDSTRRLVSTPATNATIVSHKRSMIAAAHLTPSLRVVVSTGNFQDLMGVPWSNVSYKESIPVHIPISILQFRIPSLYRDLGSHKLKRKQNMSAAFLSGSVSTKDRYNHTPAERLPVTREVIEVSDDEADGKVLKVGHALSLQIIELTDSDGSDGHGTIDLT</sequence>
<evidence type="ECO:0000259" key="1">
    <source>
        <dbReference type="SMART" id="SM00484"/>
    </source>
</evidence>
<dbReference type="InterPro" id="IPR006086">
    <property type="entry name" value="XPG-I_dom"/>
</dbReference>
<dbReference type="SMART" id="SM00484">
    <property type="entry name" value="XPGI"/>
    <property type="match status" value="1"/>
</dbReference>
<dbReference type="PANTHER" id="PTHR11081:SF75">
    <property type="entry name" value="ENDONUCLEASE, PUTATIVE (AFU_ORTHOLOGUE AFUA_3G13260)-RELATED"/>
    <property type="match status" value="1"/>
</dbReference>
<proteinExistence type="predicted"/>
<feature type="domain" description="XPG-I" evidence="1">
    <location>
        <begin position="39"/>
        <end position="111"/>
    </location>
</feature>
<dbReference type="EMBL" id="LUEZ02000110">
    <property type="protein sequence ID" value="RDB17732.1"/>
    <property type="molecule type" value="Genomic_DNA"/>
</dbReference>
<dbReference type="GO" id="GO:0006281">
    <property type="term" value="P:DNA repair"/>
    <property type="evidence" value="ECO:0007669"/>
    <property type="project" value="UniProtKB-ARBA"/>
</dbReference>
<dbReference type="AlphaFoldDB" id="A0A369J8R3"/>
<dbReference type="Proteomes" id="UP000076154">
    <property type="component" value="Unassembled WGS sequence"/>
</dbReference>
<name>A0A369J8R3_HYPMA</name>
<protein>
    <submittedName>
        <fullName evidence="2">DNA repair protein complementing XP-G cells</fullName>
    </submittedName>
</protein>
<dbReference type="PRINTS" id="PR00853">
    <property type="entry name" value="XPGRADSUPER"/>
</dbReference>
<keyword evidence="3" id="KW-1185">Reference proteome</keyword>
<evidence type="ECO:0000313" key="3">
    <source>
        <dbReference type="Proteomes" id="UP000076154"/>
    </source>
</evidence>
<dbReference type="GO" id="GO:0017108">
    <property type="term" value="F:5'-flap endonuclease activity"/>
    <property type="evidence" value="ECO:0007669"/>
    <property type="project" value="TreeGrafter"/>
</dbReference>
<dbReference type="InterPro" id="IPR006084">
    <property type="entry name" value="XPG/Rad2"/>
</dbReference>
<gene>
    <name evidence="2" type="primary">Ercc5_0</name>
    <name evidence="2" type="ORF">Hypma_001155</name>
</gene>
<dbReference type="Pfam" id="PF00867">
    <property type="entry name" value="XPG_I"/>
    <property type="match status" value="1"/>
</dbReference>
<dbReference type="PANTHER" id="PTHR11081">
    <property type="entry name" value="FLAP ENDONUCLEASE FAMILY MEMBER"/>
    <property type="match status" value="1"/>
</dbReference>
<accession>A0A369J8R3</accession>
<dbReference type="InterPro" id="IPR029060">
    <property type="entry name" value="PIN-like_dom_sf"/>
</dbReference>